<dbReference type="HOGENOM" id="CLU_122357_1_1_6"/>
<gene>
    <name evidence="2" type="ORF">Metal_1714</name>
</gene>
<dbReference type="eggNOG" id="COG3308">
    <property type="taxonomic scope" value="Bacteria"/>
</dbReference>
<reference evidence="2 3" key="1">
    <citation type="journal article" date="2013" name="Genome Announc.">
        <title>Genome Sequence of the Obligate Gammaproteobacterial Methanotroph Methylomicrobium album Strain BG8.</title>
        <authorList>
            <person name="Kits K.D."/>
            <person name="Kalyuzhnaya M.G."/>
            <person name="Klotz M.G."/>
            <person name="Jetten M.S."/>
            <person name="Op den Camp H.J."/>
            <person name="Vuilleumier S."/>
            <person name="Bringel F."/>
            <person name="Dispirito A.A."/>
            <person name="Murrell J.C."/>
            <person name="Bruce D."/>
            <person name="Cheng J.F."/>
            <person name="Copeland A."/>
            <person name="Goodwin L."/>
            <person name="Hauser L."/>
            <person name="Lajus A."/>
            <person name="Land M.L."/>
            <person name="Lapidus A."/>
            <person name="Lucas S."/>
            <person name="Medigue C."/>
            <person name="Pitluck S."/>
            <person name="Woyke T."/>
            <person name="Zeytun A."/>
            <person name="Stein L.Y."/>
        </authorList>
    </citation>
    <scope>NUCLEOTIDE SEQUENCE [LARGE SCALE GENOMIC DNA]</scope>
    <source>
        <strain evidence="2 3">BG8</strain>
    </source>
</reference>
<evidence type="ECO:0000313" key="2">
    <source>
        <dbReference type="EMBL" id="EIC29484.1"/>
    </source>
</evidence>
<keyword evidence="1" id="KW-0472">Membrane</keyword>
<dbReference type="EMBL" id="CM001475">
    <property type="protein sequence ID" value="EIC29484.1"/>
    <property type="molecule type" value="Genomic_DNA"/>
</dbReference>
<dbReference type="Proteomes" id="UP000005090">
    <property type="component" value="Chromosome"/>
</dbReference>
<protein>
    <submittedName>
        <fullName evidence="2">Putative membrane protein</fullName>
    </submittedName>
</protein>
<dbReference type="RefSeq" id="WP_005371375.1">
    <property type="nucleotide sequence ID" value="NZ_CM001475.1"/>
</dbReference>
<dbReference type="Pfam" id="PF09842">
    <property type="entry name" value="DUF2069"/>
    <property type="match status" value="1"/>
</dbReference>
<keyword evidence="1" id="KW-0812">Transmembrane</keyword>
<sequence length="118" mass="12984">MISSRPVFFHYLALAGYFGLFALMMLWPTVLAASTRFPVALILVVTVTPLLPPLRGLLAFNPRSHAWAGFLSLPYFVHGTVEAYANAGARHLAAAEMLFSLLLFFGSALAIRFNRKAQ</sequence>
<feature type="transmembrane region" description="Helical" evidence="1">
    <location>
        <begin position="7"/>
        <end position="27"/>
    </location>
</feature>
<accession>H8GMT2</accession>
<proteinExistence type="predicted"/>
<keyword evidence="1" id="KW-1133">Transmembrane helix</keyword>
<feature type="transmembrane region" description="Helical" evidence="1">
    <location>
        <begin position="33"/>
        <end position="54"/>
    </location>
</feature>
<dbReference type="AlphaFoldDB" id="H8GMT2"/>
<evidence type="ECO:0000313" key="3">
    <source>
        <dbReference type="Proteomes" id="UP000005090"/>
    </source>
</evidence>
<keyword evidence="3" id="KW-1185">Reference proteome</keyword>
<feature type="transmembrane region" description="Helical" evidence="1">
    <location>
        <begin position="91"/>
        <end position="111"/>
    </location>
</feature>
<name>H8GMT2_METAL</name>
<dbReference type="InterPro" id="IPR018643">
    <property type="entry name" value="DUF2069_membrane"/>
</dbReference>
<feature type="transmembrane region" description="Helical" evidence="1">
    <location>
        <begin position="66"/>
        <end position="85"/>
    </location>
</feature>
<organism evidence="2 3">
    <name type="scientific">Methylomicrobium album BG8</name>
    <dbReference type="NCBI Taxonomy" id="686340"/>
    <lineage>
        <taxon>Bacteria</taxon>
        <taxon>Pseudomonadati</taxon>
        <taxon>Pseudomonadota</taxon>
        <taxon>Gammaproteobacteria</taxon>
        <taxon>Methylococcales</taxon>
        <taxon>Methylococcaceae</taxon>
        <taxon>Methylomicrobium</taxon>
    </lineage>
</organism>
<dbReference type="STRING" id="686340.Metal_1714"/>
<evidence type="ECO:0000256" key="1">
    <source>
        <dbReference type="SAM" id="Phobius"/>
    </source>
</evidence>